<feature type="transmembrane region" description="Helical" evidence="6">
    <location>
        <begin position="158"/>
        <end position="176"/>
    </location>
</feature>
<feature type="transmembrane region" description="Helical" evidence="6">
    <location>
        <begin position="297"/>
        <end position="315"/>
    </location>
</feature>
<dbReference type="CDD" id="cd17324">
    <property type="entry name" value="MFS_NepI_like"/>
    <property type="match status" value="1"/>
</dbReference>
<dbReference type="InterPro" id="IPR050189">
    <property type="entry name" value="MFS_Efflux_Transporters"/>
</dbReference>
<keyword evidence="4 6" id="KW-1133">Transmembrane helix</keyword>
<sequence length="426" mass="42734">MTAAGESGGASVCISGHADEPVDAAIAHRGATAKLLLLAAAMFMVGTNASIIAGLLPRIASSLGSTESTVSYSITLYSVIVAIAAPVASITLARTSRAALMAGGAALFSIGTIVTSLSSDPAGFFGGRAVAALGGAALVPTASAVATSLVPHERRGRALALVAMGFTLSGALGTPFGTALGSAATWRLPMWVLAGVGIIVGVSIVVGLRRAPTPDAVPFRQRLAPLADRQIVATVLTTLFVVVSGNVVFIFSATLTAGATGGSGTLLAVLLMIYGCSGLVGNQFVGRLTDRYGSKHIAVTALGAAIALLAALPFVVASYPLTAVVFGVWGFMAAGMSVPVQHQLVELDPQNVTVTMSWNSTAMYVGIALSPPVGNLAIGLGGPHVTPFPAALCVALGLGAFLIGRVPTRARRLIEGDRARVGTAPS</sequence>
<dbReference type="Gene3D" id="1.20.1250.20">
    <property type="entry name" value="MFS general substrate transporter like domains"/>
    <property type="match status" value="1"/>
</dbReference>
<dbReference type="SUPFAM" id="SSF103473">
    <property type="entry name" value="MFS general substrate transporter"/>
    <property type="match status" value="1"/>
</dbReference>
<feature type="transmembrane region" description="Helical" evidence="6">
    <location>
        <begin position="129"/>
        <end position="151"/>
    </location>
</feature>
<dbReference type="PANTHER" id="PTHR43124">
    <property type="entry name" value="PURINE EFFLUX PUMP PBUE"/>
    <property type="match status" value="1"/>
</dbReference>
<keyword evidence="3 6" id="KW-0812">Transmembrane</keyword>
<reference evidence="8" key="2">
    <citation type="submission" date="2023-12" db="EMBL/GenBank/DDBJ databases">
        <authorList>
            <person name="Sun Q."/>
            <person name="Inoue M."/>
        </authorList>
    </citation>
    <scope>NUCLEOTIDE SEQUENCE</scope>
    <source>
        <strain evidence="8">JCM 17590</strain>
    </source>
</reference>
<feature type="transmembrane region" description="Helical" evidence="6">
    <location>
        <begin position="188"/>
        <end position="210"/>
    </location>
</feature>
<feature type="transmembrane region" description="Helical" evidence="6">
    <location>
        <begin position="99"/>
        <end position="117"/>
    </location>
</feature>
<reference evidence="8" key="1">
    <citation type="journal article" date="2014" name="Int. J. Syst. Evol. Microbiol.">
        <title>Complete genome of a new Firmicutes species belonging to the dominant human colonic microbiota ('Ruminococcus bicirculans') reveals two chromosomes and a selective capacity to utilize plant glucans.</title>
        <authorList>
            <consortium name="NISC Comparative Sequencing Program"/>
            <person name="Wegmann U."/>
            <person name="Louis P."/>
            <person name="Goesmann A."/>
            <person name="Henrissat B."/>
            <person name="Duncan S.H."/>
            <person name="Flint H.J."/>
        </authorList>
    </citation>
    <scope>NUCLEOTIDE SEQUENCE</scope>
    <source>
        <strain evidence="8">JCM 17590</strain>
    </source>
</reference>
<evidence type="ECO:0000313" key="9">
    <source>
        <dbReference type="Proteomes" id="UP001415169"/>
    </source>
</evidence>
<comment type="caution">
    <text evidence="8">The sequence shown here is derived from an EMBL/GenBank/DDBJ whole genome shotgun (WGS) entry which is preliminary data.</text>
</comment>
<dbReference type="EMBL" id="BAABBV010000002">
    <property type="protein sequence ID" value="GAA4166371.1"/>
    <property type="molecule type" value="Genomic_DNA"/>
</dbReference>
<dbReference type="InterPro" id="IPR020846">
    <property type="entry name" value="MFS_dom"/>
</dbReference>
<dbReference type="InterPro" id="IPR011701">
    <property type="entry name" value="MFS"/>
</dbReference>
<dbReference type="RefSeq" id="WP_344792790.1">
    <property type="nucleotide sequence ID" value="NZ_BAABBV010000002.1"/>
</dbReference>
<protein>
    <submittedName>
        <fullName evidence="8">MFS transporter</fullName>
    </submittedName>
</protein>
<keyword evidence="2" id="KW-1003">Cell membrane</keyword>
<feature type="transmembrane region" description="Helical" evidence="6">
    <location>
        <begin position="361"/>
        <end position="380"/>
    </location>
</feature>
<feature type="transmembrane region" description="Helical" evidence="6">
    <location>
        <begin position="72"/>
        <end position="92"/>
    </location>
</feature>
<organism evidence="8 9">
    <name type="scientific">Gryllotalpicola daejeonensis</name>
    <dbReference type="NCBI Taxonomy" id="993087"/>
    <lineage>
        <taxon>Bacteria</taxon>
        <taxon>Bacillati</taxon>
        <taxon>Actinomycetota</taxon>
        <taxon>Actinomycetes</taxon>
        <taxon>Micrococcales</taxon>
        <taxon>Microbacteriaceae</taxon>
        <taxon>Gryllotalpicola</taxon>
    </lineage>
</organism>
<keyword evidence="9" id="KW-1185">Reference proteome</keyword>
<dbReference type="Proteomes" id="UP001415169">
    <property type="component" value="Unassembled WGS sequence"/>
</dbReference>
<accession>A0ABP7ZNS0</accession>
<dbReference type="Pfam" id="PF07690">
    <property type="entry name" value="MFS_1"/>
    <property type="match status" value="1"/>
</dbReference>
<dbReference type="PANTHER" id="PTHR43124:SF10">
    <property type="entry name" value="PURINE EFFLUX PUMP PBUE"/>
    <property type="match status" value="1"/>
</dbReference>
<gene>
    <name evidence="8" type="ORF">GCM10022286_30930</name>
</gene>
<feature type="transmembrane region" description="Helical" evidence="6">
    <location>
        <begin position="35"/>
        <end position="60"/>
    </location>
</feature>
<dbReference type="PROSITE" id="PS50850">
    <property type="entry name" value="MFS"/>
    <property type="match status" value="1"/>
</dbReference>
<evidence type="ECO:0000259" key="7">
    <source>
        <dbReference type="PROSITE" id="PS50850"/>
    </source>
</evidence>
<comment type="subcellular location">
    <subcellularLocation>
        <location evidence="1">Cell membrane</location>
        <topology evidence="1">Multi-pass membrane protein</topology>
    </subcellularLocation>
</comment>
<feature type="transmembrane region" description="Helical" evidence="6">
    <location>
        <begin position="265"/>
        <end position="285"/>
    </location>
</feature>
<feature type="transmembrane region" description="Helical" evidence="6">
    <location>
        <begin position="231"/>
        <end position="253"/>
    </location>
</feature>
<proteinExistence type="predicted"/>
<evidence type="ECO:0000256" key="2">
    <source>
        <dbReference type="ARBA" id="ARBA00022475"/>
    </source>
</evidence>
<evidence type="ECO:0000256" key="1">
    <source>
        <dbReference type="ARBA" id="ARBA00004651"/>
    </source>
</evidence>
<evidence type="ECO:0000256" key="5">
    <source>
        <dbReference type="ARBA" id="ARBA00023136"/>
    </source>
</evidence>
<name>A0ABP7ZNS0_9MICO</name>
<evidence type="ECO:0000256" key="6">
    <source>
        <dbReference type="SAM" id="Phobius"/>
    </source>
</evidence>
<dbReference type="InterPro" id="IPR036259">
    <property type="entry name" value="MFS_trans_sf"/>
</dbReference>
<feature type="transmembrane region" description="Helical" evidence="6">
    <location>
        <begin position="386"/>
        <end position="404"/>
    </location>
</feature>
<evidence type="ECO:0000313" key="8">
    <source>
        <dbReference type="EMBL" id="GAA4166371.1"/>
    </source>
</evidence>
<evidence type="ECO:0000256" key="3">
    <source>
        <dbReference type="ARBA" id="ARBA00022692"/>
    </source>
</evidence>
<feature type="domain" description="Major facilitator superfamily (MFS) profile" evidence="7">
    <location>
        <begin position="34"/>
        <end position="409"/>
    </location>
</feature>
<evidence type="ECO:0000256" key="4">
    <source>
        <dbReference type="ARBA" id="ARBA00022989"/>
    </source>
</evidence>
<keyword evidence="5 6" id="KW-0472">Membrane</keyword>
<feature type="transmembrane region" description="Helical" evidence="6">
    <location>
        <begin position="321"/>
        <end position="340"/>
    </location>
</feature>